<dbReference type="SUPFAM" id="SSF50715">
    <property type="entry name" value="Ribosomal protein L25-like"/>
    <property type="match status" value="1"/>
</dbReference>
<evidence type="ECO:0000256" key="7">
    <source>
        <dbReference type="ARBA" id="ARBA00022917"/>
    </source>
</evidence>
<evidence type="ECO:0000256" key="9">
    <source>
        <dbReference type="ARBA" id="ARBA00048351"/>
    </source>
</evidence>
<reference evidence="13" key="1">
    <citation type="journal article" date="2020" name="mSystems">
        <title>Genome- and Community-Level Interaction Insights into Carbon Utilization and Element Cycling Functions of Hydrothermarchaeota in Hydrothermal Sediment.</title>
        <authorList>
            <person name="Zhou Z."/>
            <person name="Liu Y."/>
            <person name="Xu W."/>
            <person name="Pan J."/>
            <person name="Luo Z.H."/>
            <person name="Li M."/>
        </authorList>
    </citation>
    <scope>NUCLEOTIDE SEQUENCE [LARGE SCALE GENOMIC DNA]</scope>
    <source>
        <strain evidence="13">SpSt-110</strain>
    </source>
</reference>
<dbReference type="SUPFAM" id="SSF52374">
    <property type="entry name" value="Nucleotidylyl transferase"/>
    <property type="match status" value="1"/>
</dbReference>
<evidence type="ECO:0000256" key="5">
    <source>
        <dbReference type="ARBA" id="ARBA00022741"/>
    </source>
</evidence>
<comment type="similarity">
    <text evidence="2 10">Belongs to the class-I aminoacyl-tRNA synthetase family. Glutamate--tRNA ligase type 2 subfamily.</text>
</comment>
<dbReference type="GO" id="GO:0004818">
    <property type="term" value="F:glutamate-tRNA ligase activity"/>
    <property type="evidence" value="ECO:0007669"/>
    <property type="project" value="UniProtKB-UniRule"/>
</dbReference>
<accession>A0A7J3XZ58</accession>
<dbReference type="PRINTS" id="PR00987">
    <property type="entry name" value="TRNASYNTHGLU"/>
</dbReference>
<dbReference type="InterPro" id="IPR020059">
    <property type="entry name" value="Glu/Gln-tRNA-synth_Ib_codon-bd"/>
</dbReference>
<evidence type="ECO:0000256" key="3">
    <source>
        <dbReference type="ARBA" id="ARBA00022490"/>
    </source>
</evidence>
<evidence type="ECO:0000256" key="10">
    <source>
        <dbReference type="HAMAP-Rule" id="MF_02076"/>
    </source>
</evidence>
<dbReference type="InterPro" id="IPR011035">
    <property type="entry name" value="Ribosomal_bL25/Gln-tRNA_synth"/>
</dbReference>
<dbReference type="InterPro" id="IPR020056">
    <property type="entry name" value="Rbsml_bL25/Gln-tRNA_synth_N"/>
</dbReference>
<dbReference type="InterPro" id="IPR000924">
    <property type="entry name" value="Glu/Gln-tRNA-synth"/>
</dbReference>
<dbReference type="PANTHER" id="PTHR43097:SF5">
    <property type="entry name" value="GLUTAMATE--TRNA LIGASE"/>
    <property type="match status" value="1"/>
</dbReference>
<keyword evidence="7 10" id="KW-0648">Protein biosynthesis</keyword>
<comment type="caution">
    <text evidence="13">The sequence shown here is derived from an EMBL/GenBank/DDBJ whole genome shotgun (WGS) entry which is preliminary data.</text>
</comment>
<dbReference type="InterPro" id="IPR020058">
    <property type="entry name" value="Glu/Gln-tRNA-synth_Ib_cat-dom"/>
</dbReference>
<dbReference type="GO" id="GO:0005829">
    <property type="term" value="C:cytosol"/>
    <property type="evidence" value="ECO:0007669"/>
    <property type="project" value="TreeGrafter"/>
</dbReference>
<sequence>MLEKIREVALKNALVNAVKHEGKADTKAVVSKVLGEIPEARSIAREVVRIVQEVVEQVNKMAIEEQTKLLSSRWPDLLLEKKTEKEKTLPPLPDAVEGRVVTRFAPNPDFAIHLGNARPALLSFWYARQYKGKFILRFEDTDPRTKAPFPEAYLQIKEDLKWLGVKWDEEYIQSLRMEVFYDIARKLLEAGGAYVDTCSEDEFRRLRNEGRACPHRDSSVEDNLERFDKMIEGSFKEGEAVVRVKTDLSHPDPSVRDWVALRIIDSSKTPHPITGDKYIVWPTYNFAAGVDDYLMGVTHILRAKEHVSNTVKQGFLYNHLKWKYPVTIHFGRLGLEGVILSKSRMRKFSSTIVGNPFKDLRFGTIASLRRRGIRAETIHKIVMEVGVKPVDAKISLVNLFAINRSIVDPIARRYMAVEDPVFVTLEFSGEKLEAHIPRRLGTKEFGVYKLEGSDIIAISRIDLNAYRQKGFRLLGLGNFRVKGVVEKEGRPLIALELTSLSSEEARSMELPIIQWVKIGEHLPGKMLVVNGDKIESRSILIERSVIEEKTDNIIQLYRIGFARVEDVNEEEAVLVYSHD</sequence>
<keyword evidence="3 10" id="KW-0963">Cytoplasm</keyword>
<evidence type="ECO:0000313" key="13">
    <source>
        <dbReference type="EMBL" id="HHP67977.1"/>
    </source>
</evidence>
<comment type="function">
    <text evidence="10">Catalyzes the attachment of glutamate to tRNA(Glu) in a two-step reaction: glutamate is first activated by ATP to form Glu-AMP and then transferred to the acceptor end of tRNA(Glu).</text>
</comment>
<dbReference type="GO" id="GO:0006424">
    <property type="term" value="P:glutamyl-tRNA aminoacylation"/>
    <property type="evidence" value="ECO:0007669"/>
    <property type="project" value="UniProtKB-UniRule"/>
</dbReference>
<dbReference type="NCBIfam" id="TIGR00463">
    <property type="entry name" value="gltX_arch"/>
    <property type="match status" value="1"/>
</dbReference>
<proteinExistence type="inferred from homology"/>
<evidence type="ECO:0000256" key="2">
    <source>
        <dbReference type="ARBA" id="ARBA00008927"/>
    </source>
</evidence>
<keyword evidence="4 10" id="KW-0436">Ligase</keyword>
<protein>
    <recommendedName>
        <fullName evidence="10">Glutamate--tRNA ligase</fullName>
        <ecNumber evidence="10">6.1.1.17</ecNumber>
    </recommendedName>
    <alternativeName>
        <fullName evidence="10">Glutamyl-tRNA synthetase</fullName>
        <shortName evidence="10">GluRS</shortName>
    </alternativeName>
</protein>
<dbReference type="AlphaFoldDB" id="A0A7J3XZ58"/>
<dbReference type="HAMAP" id="MF_02076">
    <property type="entry name" value="Glu_tRNA_synth_type2"/>
    <property type="match status" value="1"/>
</dbReference>
<dbReference type="Gene3D" id="2.40.240.10">
    <property type="entry name" value="Ribosomal Protein L25, Chain P"/>
    <property type="match status" value="1"/>
</dbReference>
<dbReference type="Gene3D" id="2.40.240.100">
    <property type="match status" value="1"/>
</dbReference>
<dbReference type="EC" id="6.1.1.17" evidence="10"/>
<dbReference type="Gene3D" id="3.40.50.620">
    <property type="entry name" value="HUPs"/>
    <property type="match status" value="1"/>
</dbReference>
<dbReference type="EMBL" id="DRYK01000055">
    <property type="protein sequence ID" value="HHP67977.1"/>
    <property type="molecule type" value="Genomic_DNA"/>
</dbReference>
<evidence type="ECO:0000259" key="12">
    <source>
        <dbReference type="Pfam" id="PF03950"/>
    </source>
</evidence>
<keyword evidence="6 10" id="KW-0067">ATP-binding</keyword>
<dbReference type="GO" id="GO:0005524">
    <property type="term" value="F:ATP binding"/>
    <property type="evidence" value="ECO:0007669"/>
    <property type="project" value="UniProtKB-UniRule"/>
</dbReference>
<dbReference type="Pfam" id="PF03950">
    <property type="entry name" value="tRNA-synt_1c_C"/>
    <property type="match status" value="1"/>
</dbReference>
<evidence type="ECO:0000256" key="4">
    <source>
        <dbReference type="ARBA" id="ARBA00022598"/>
    </source>
</evidence>
<feature type="short sequence motif" description="'HIGH' region" evidence="10">
    <location>
        <begin position="106"/>
        <end position="116"/>
    </location>
</feature>
<evidence type="ECO:0000256" key="1">
    <source>
        <dbReference type="ARBA" id="ARBA00004496"/>
    </source>
</evidence>
<gene>
    <name evidence="10" type="primary">gltX</name>
    <name evidence="13" type="ORF">ENM60_04220</name>
</gene>
<dbReference type="PANTHER" id="PTHR43097">
    <property type="entry name" value="GLUTAMINE-TRNA LIGASE"/>
    <property type="match status" value="1"/>
</dbReference>
<dbReference type="InterPro" id="IPR050132">
    <property type="entry name" value="Gln/Glu-tRNA_Ligase"/>
</dbReference>
<keyword evidence="5 10" id="KW-0547">Nucleotide-binding</keyword>
<keyword evidence="8 10" id="KW-0030">Aminoacyl-tRNA synthetase</keyword>
<evidence type="ECO:0000256" key="6">
    <source>
        <dbReference type="ARBA" id="ARBA00022840"/>
    </source>
</evidence>
<dbReference type="GO" id="GO:0043604">
    <property type="term" value="P:amide biosynthetic process"/>
    <property type="evidence" value="ECO:0007669"/>
    <property type="project" value="TreeGrafter"/>
</dbReference>
<evidence type="ECO:0000256" key="8">
    <source>
        <dbReference type="ARBA" id="ARBA00023146"/>
    </source>
</evidence>
<feature type="domain" description="Glutamyl/glutaminyl-tRNA synthetase class Ib catalytic" evidence="11">
    <location>
        <begin position="100"/>
        <end position="392"/>
    </location>
</feature>
<dbReference type="InterPro" id="IPR004526">
    <property type="entry name" value="Glu-tRNA-synth_arc/euk"/>
</dbReference>
<organism evidence="13">
    <name type="scientific">Thermogladius calderae</name>
    <dbReference type="NCBI Taxonomy" id="1200300"/>
    <lineage>
        <taxon>Archaea</taxon>
        <taxon>Thermoproteota</taxon>
        <taxon>Thermoprotei</taxon>
        <taxon>Desulfurococcales</taxon>
        <taxon>Desulfurococcaceae</taxon>
        <taxon>Thermogladius</taxon>
    </lineage>
</organism>
<feature type="domain" description="Glutamyl/glutaminyl-tRNA synthetase class Ib anti-codon binding" evidence="12">
    <location>
        <begin position="411"/>
        <end position="490"/>
    </location>
</feature>
<comment type="subcellular location">
    <subcellularLocation>
        <location evidence="1 10">Cytoplasm</location>
    </subcellularLocation>
</comment>
<name>A0A7J3XZ58_9CREN</name>
<dbReference type="InterPro" id="IPR014729">
    <property type="entry name" value="Rossmann-like_a/b/a_fold"/>
</dbReference>
<dbReference type="NCBIfam" id="NF003169">
    <property type="entry name" value="PRK04156.1"/>
    <property type="match status" value="1"/>
</dbReference>
<dbReference type="Pfam" id="PF00749">
    <property type="entry name" value="tRNA-synt_1c"/>
    <property type="match status" value="1"/>
</dbReference>
<comment type="catalytic activity">
    <reaction evidence="9 10">
        <text>tRNA(Glu) + L-glutamate + ATP = L-glutamyl-tRNA(Glu) + AMP + diphosphate</text>
        <dbReference type="Rhea" id="RHEA:23540"/>
        <dbReference type="Rhea" id="RHEA-COMP:9663"/>
        <dbReference type="Rhea" id="RHEA-COMP:9680"/>
        <dbReference type="ChEBI" id="CHEBI:29985"/>
        <dbReference type="ChEBI" id="CHEBI:30616"/>
        <dbReference type="ChEBI" id="CHEBI:33019"/>
        <dbReference type="ChEBI" id="CHEBI:78442"/>
        <dbReference type="ChEBI" id="CHEBI:78520"/>
        <dbReference type="ChEBI" id="CHEBI:456215"/>
        <dbReference type="EC" id="6.1.1.17"/>
    </reaction>
</comment>
<evidence type="ECO:0000259" key="11">
    <source>
        <dbReference type="Pfam" id="PF00749"/>
    </source>
</evidence>